<organism evidence="1 2">
    <name type="scientific">Dermatophagoides pteronyssinus</name>
    <name type="common">European house dust mite</name>
    <dbReference type="NCBI Taxonomy" id="6956"/>
    <lineage>
        <taxon>Eukaryota</taxon>
        <taxon>Metazoa</taxon>
        <taxon>Ecdysozoa</taxon>
        <taxon>Arthropoda</taxon>
        <taxon>Chelicerata</taxon>
        <taxon>Arachnida</taxon>
        <taxon>Acari</taxon>
        <taxon>Acariformes</taxon>
        <taxon>Sarcoptiformes</taxon>
        <taxon>Astigmata</taxon>
        <taxon>Psoroptidia</taxon>
        <taxon>Analgoidea</taxon>
        <taxon>Pyroglyphidae</taxon>
        <taxon>Dermatophagoidinae</taxon>
        <taxon>Dermatophagoides</taxon>
    </lineage>
</organism>
<name>A0ABQ8IYI4_DERPT</name>
<protein>
    <submittedName>
        <fullName evidence="1">Uncharacterized protein</fullName>
    </submittedName>
</protein>
<sequence>MASGAHSRYTRQSFHCLLVIPISNDLNMQIKFKLNFVITFNLQIVNHMLHKKVLQQQQL</sequence>
<dbReference type="EMBL" id="NJHN03000099">
    <property type="protein sequence ID" value="KAH9415257.1"/>
    <property type="molecule type" value="Genomic_DNA"/>
</dbReference>
<comment type="caution">
    <text evidence="1">The sequence shown here is derived from an EMBL/GenBank/DDBJ whole genome shotgun (WGS) entry which is preliminary data.</text>
</comment>
<keyword evidence="2" id="KW-1185">Reference proteome</keyword>
<reference evidence="1 2" key="2">
    <citation type="journal article" date="2022" name="Mol. Biol. Evol.">
        <title>Comparative Genomics Reveals Insights into the Divergent Evolution of Astigmatic Mites and Household Pest Adaptations.</title>
        <authorList>
            <person name="Xiong Q."/>
            <person name="Wan A.T."/>
            <person name="Liu X."/>
            <person name="Fung C.S."/>
            <person name="Xiao X."/>
            <person name="Malainual N."/>
            <person name="Hou J."/>
            <person name="Wang L."/>
            <person name="Wang M."/>
            <person name="Yang K.Y."/>
            <person name="Cui Y."/>
            <person name="Leung E.L."/>
            <person name="Nong W."/>
            <person name="Shin S.K."/>
            <person name="Au S.W."/>
            <person name="Jeong K.Y."/>
            <person name="Chew F.T."/>
            <person name="Hui J.H."/>
            <person name="Leung T.F."/>
            <person name="Tungtrongchitr A."/>
            <person name="Zhong N."/>
            <person name="Liu Z."/>
            <person name="Tsui S.K."/>
        </authorList>
    </citation>
    <scope>NUCLEOTIDE SEQUENCE [LARGE SCALE GENOMIC DNA]</scope>
    <source>
        <tissue evidence="1">Whole mite body</tissue>
    </source>
</reference>
<gene>
    <name evidence="1" type="ORF">DERP_006351</name>
</gene>
<proteinExistence type="predicted"/>
<reference evidence="1 2" key="1">
    <citation type="journal article" date="2018" name="J. Allergy Clin. Immunol.">
        <title>High-quality assembly of Dermatophagoides pteronyssinus genome and transcriptome reveals a wide range of novel allergens.</title>
        <authorList>
            <person name="Liu X.Y."/>
            <person name="Yang K.Y."/>
            <person name="Wang M.Q."/>
            <person name="Kwok J.S."/>
            <person name="Zeng X."/>
            <person name="Yang Z."/>
            <person name="Xiao X.J."/>
            <person name="Lau C.P."/>
            <person name="Li Y."/>
            <person name="Huang Z.M."/>
            <person name="Ba J.G."/>
            <person name="Yim A.K."/>
            <person name="Ouyang C.Y."/>
            <person name="Ngai S.M."/>
            <person name="Chan T.F."/>
            <person name="Leung E.L."/>
            <person name="Liu L."/>
            <person name="Liu Z.G."/>
            <person name="Tsui S.K."/>
        </authorList>
    </citation>
    <scope>NUCLEOTIDE SEQUENCE [LARGE SCALE GENOMIC DNA]</scope>
    <source>
        <strain evidence="1">Derp</strain>
    </source>
</reference>
<evidence type="ECO:0000313" key="1">
    <source>
        <dbReference type="EMBL" id="KAH9415257.1"/>
    </source>
</evidence>
<accession>A0ABQ8IYI4</accession>
<evidence type="ECO:0000313" key="2">
    <source>
        <dbReference type="Proteomes" id="UP000887458"/>
    </source>
</evidence>
<dbReference type="Proteomes" id="UP000887458">
    <property type="component" value="Unassembled WGS sequence"/>
</dbReference>